<keyword evidence="2" id="KW-1185">Reference proteome</keyword>
<dbReference type="KEGG" id="pgr:PGTG_16231"/>
<dbReference type="RefSeq" id="XP_003334362.1">
    <property type="nucleotide sequence ID" value="XM_003334314.1"/>
</dbReference>
<reference key="1">
    <citation type="submission" date="2007-01" db="EMBL/GenBank/DDBJ databases">
        <title>The Genome Sequence of Puccinia graminis f. sp. tritici Strain CRL 75-36-700-3.</title>
        <authorList>
            <consortium name="The Broad Institute Genome Sequencing Platform"/>
            <person name="Birren B."/>
            <person name="Lander E."/>
            <person name="Galagan J."/>
            <person name="Nusbaum C."/>
            <person name="Devon K."/>
            <person name="Cuomo C."/>
            <person name="Jaffe D."/>
            <person name="Butler J."/>
            <person name="Alvarez P."/>
            <person name="Gnerre S."/>
            <person name="Grabherr M."/>
            <person name="Mauceli E."/>
            <person name="Brockman W."/>
            <person name="Young S."/>
            <person name="LaButti K."/>
            <person name="Sykes S."/>
            <person name="DeCaprio D."/>
            <person name="Crawford M."/>
            <person name="Koehrsen M."/>
            <person name="Engels R."/>
            <person name="Montgomery P."/>
            <person name="Pearson M."/>
            <person name="Howarth C."/>
            <person name="Larson L."/>
            <person name="White J."/>
            <person name="Zeng Q."/>
            <person name="Kodira C."/>
            <person name="Yandava C."/>
            <person name="Alvarado L."/>
            <person name="O'Leary S."/>
            <person name="Szabo L."/>
            <person name="Dean R."/>
            <person name="Schein J."/>
        </authorList>
    </citation>
    <scope>NUCLEOTIDE SEQUENCE</scope>
    <source>
        <strain>CRL 75-36-700-3</strain>
    </source>
</reference>
<dbReference type="VEuPathDB" id="FungiDB:PGTG_16231"/>
<protein>
    <submittedName>
        <fullName evidence="1">Uncharacterized protein</fullName>
    </submittedName>
</protein>
<dbReference type="GeneID" id="10545758"/>
<dbReference type="EMBL" id="DS178327">
    <property type="protein sequence ID" value="EFP89943.1"/>
    <property type="molecule type" value="Genomic_DNA"/>
</dbReference>
<sequence length="101" mass="11222">MTSHVVRPAHCAKANLSAPGVRWGNRPNRVFLCAAFMPCCDDKPRLIVSLVRESQAASSPHRMTGIFGKRRLLTLREQEFPTSVAALCLQFGQRTKRFPAG</sequence>
<reference evidence="2" key="2">
    <citation type="journal article" date="2011" name="Proc. Natl. Acad. Sci. U.S.A.">
        <title>Obligate biotrophy features unraveled by the genomic analysis of rust fungi.</title>
        <authorList>
            <person name="Duplessis S."/>
            <person name="Cuomo C.A."/>
            <person name="Lin Y.-C."/>
            <person name="Aerts A."/>
            <person name="Tisserant E."/>
            <person name="Veneault-Fourrey C."/>
            <person name="Joly D.L."/>
            <person name="Hacquard S."/>
            <person name="Amselem J."/>
            <person name="Cantarel B.L."/>
            <person name="Chiu R."/>
            <person name="Coutinho P.M."/>
            <person name="Feau N."/>
            <person name="Field M."/>
            <person name="Frey P."/>
            <person name="Gelhaye E."/>
            <person name="Goldberg J."/>
            <person name="Grabherr M.G."/>
            <person name="Kodira C.D."/>
            <person name="Kohler A."/>
            <person name="Kuees U."/>
            <person name="Lindquist E.A."/>
            <person name="Lucas S.M."/>
            <person name="Mago R."/>
            <person name="Mauceli E."/>
            <person name="Morin E."/>
            <person name="Murat C."/>
            <person name="Pangilinan J.L."/>
            <person name="Park R."/>
            <person name="Pearson M."/>
            <person name="Quesneville H."/>
            <person name="Rouhier N."/>
            <person name="Sakthikumar S."/>
            <person name="Salamov A.A."/>
            <person name="Schmutz J."/>
            <person name="Selles B."/>
            <person name="Shapiro H."/>
            <person name="Tanguay P."/>
            <person name="Tuskan G.A."/>
            <person name="Henrissat B."/>
            <person name="Van de Peer Y."/>
            <person name="Rouze P."/>
            <person name="Ellis J.G."/>
            <person name="Dodds P.N."/>
            <person name="Schein J.E."/>
            <person name="Zhong S."/>
            <person name="Hamelin R.C."/>
            <person name="Grigoriev I.V."/>
            <person name="Szabo L.J."/>
            <person name="Martin F."/>
        </authorList>
    </citation>
    <scope>NUCLEOTIDE SEQUENCE [LARGE SCALE GENOMIC DNA]</scope>
    <source>
        <strain evidence="2">CRL 75-36-700-3 / race SCCL</strain>
    </source>
</reference>
<evidence type="ECO:0000313" key="2">
    <source>
        <dbReference type="Proteomes" id="UP000008783"/>
    </source>
</evidence>
<evidence type="ECO:0000313" key="1">
    <source>
        <dbReference type="EMBL" id="EFP89943.1"/>
    </source>
</evidence>
<dbReference type="HOGENOM" id="CLU_2293080_0_0_1"/>
<dbReference type="InParanoid" id="E3L056"/>
<gene>
    <name evidence="1" type="ORF">PGTG_16231</name>
</gene>
<proteinExistence type="predicted"/>
<name>E3L056_PUCGT</name>
<dbReference type="Proteomes" id="UP000008783">
    <property type="component" value="Unassembled WGS sequence"/>
</dbReference>
<accession>E3L056</accession>
<dbReference type="AlphaFoldDB" id="E3L056"/>
<organism evidence="1 2">
    <name type="scientific">Puccinia graminis f. sp. tritici (strain CRL 75-36-700-3 / race SCCL)</name>
    <name type="common">Black stem rust fungus</name>
    <dbReference type="NCBI Taxonomy" id="418459"/>
    <lineage>
        <taxon>Eukaryota</taxon>
        <taxon>Fungi</taxon>
        <taxon>Dikarya</taxon>
        <taxon>Basidiomycota</taxon>
        <taxon>Pucciniomycotina</taxon>
        <taxon>Pucciniomycetes</taxon>
        <taxon>Pucciniales</taxon>
        <taxon>Pucciniaceae</taxon>
        <taxon>Puccinia</taxon>
    </lineage>
</organism>